<evidence type="ECO:0000313" key="4">
    <source>
        <dbReference type="EMBL" id="QNQ10786.1"/>
    </source>
</evidence>
<dbReference type="GO" id="GO:0006635">
    <property type="term" value="P:fatty acid beta-oxidation"/>
    <property type="evidence" value="ECO:0007669"/>
    <property type="project" value="TreeGrafter"/>
</dbReference>
<dbReference type="Pfam" id="PF01575">
    <property type="entry name" value="MaoC_dehydratas"/>
    <property type="match status" value="1"/>
</dbReference>
<sequence length="278" mass="29806">MPLDYALLKALPPIAARHDWTARDTMIYALGIGATDLPFVYEAGLSALPTMCGVLAYPGFIWKNPDYGVTWQKVLHVEQTIEIHGAIPAEGRFSADTVIESIVDKGADKGAIITTSRRISDGAGHHFATARGAIIARGDGGFGGGDPAAPSPEPMPESAPDFSVSLPTSASQAMLYRLSGDYNPVHIDPEVARIGGFDRPILHGMCTYGVAGRALIAALCGNDPARLASMTCRFSAPVYPGETIRIEIWQDGAGEARFRARVEERGLFVLNHGRVQYR</sequence>
<protein>
    <submittedName>
        <fullName evidence="4">MaoC family dehydratase N-terminal domain-containing protein</fullName>
    </submittedName>
</protein>
<evidence type="ECO:0000259" key="3">
    <source>
        <dbReference type="Pfam" id="PF22622"/>
    </source>
</evidence>
<dbReference type="InterPro" id="IPR002539">
    <property type="entry name" value="MaoC-like_dom"/>
</dbReference>
<accession>A0A7H0LM83</accession>
<feature type="domain" description="Peroxisomal multifunctional enzyme type 2-like N-terminal" evidence="3">
    <location>
        <begin position="20"/>
        <end position="138"/>
    </location>
</feature>
<dbReference type="GO" id="GO:0004300">
    <property type="term" value="F:enoyl-CoA hydratase activity"/>
    <property type="evidence" value="ECO:0007669"/>
    <property type="project" value="TreeGrafter"/>
</dbReference>
<proteinExistence type="predicted"/>
<reference evidence="4 5" key="1">
    <citation type="submission" date="2020-09" db="EMBL/GenBank/DDBJ databases">
        <title>Sphingomonas sp., a new species isolated from pork steak.</title>
        <authorList>
            <person name="Heidler von Heilborn D."/>
        </authorList>
    </citation>
    <scope>NUCLEOTIDE SEQUENCE [LARGE SCALE GENOMIC DNA]</scope>
    <source>
        <strain evidence="5">S8-3T</strain>
    </source>
</reference>
<dbReference type="CDD" id="cd03448">
    <property type="entry name" value="HDE_HSD"/>
    <property type="match status" value="1"/>
</dbReference>
<dbReference type="PANTHER" id="PTHR13078:SF56">
    <property type="entry name" value="PEROXISOMAL MULTIFUNCTIONAL ENZYME TYPE 2"/>
    <property type="match status" value="1"/>
</dbReference>
<feature type="region of interest" description="Disordered" evidence="1">
    <location>
        <begin position="141"/>
        <end position="164"/>
    </location>
</feature>
<dbReference type="Gene3D" id="3.10.129.10">
    <property type="entry name" value="Hotdog Thioesterase"/>
    <property type="match status" value="1"/>
</dbReference>
<evidence type="ECO:0000313" key="5">
    <source>
        <dbReference type="Proteomes" id="UP000516148"/>
    </source>
</evidence>
<dbReference type="InterPro" id="IPR029069">
    <property type="entry name" value="HotDog_dom_sf"/>
</dbReference>
<dbReference type="RefSeq" id="WP_187763076.1">
    <property type="nucleotide sequence ID" value="NZ_CP061038.1"/>
</dbReference>
<dbReference type="GO" id="GO:0003857">
    <property type="term" value="F:(3S)-3-hydroxyacyl-CoA dehydrogenase (NAD+) activity"/>
    <property type="evidence" value="ECO:0007669"/>
    <property type="project" value="TreeGrafter"/>
</dbReference>
<evidence type="ECO:0000259" key="2">
    <source>
        <dbReference type="Pfam" id="PF01575"/>
    </source>
</evidence>
<feature type="domain" description="MaoC-like" evidence="2">
    <location>
        <begin position="156"/>
        <end position="257"/>
    </location>
</feature>
<dbReference type="KEGG" id="spap:H3Z74_06255"/>
<dbReference type="InterPro" id="IPR054357">
    <property type="entry name" value="MFE-2_N"/>
</dbReference>
<dbReference type="Proteomes" id="UP000516148">
    <property type="component" value="Chromosome"/>
</dbReference>
<dbReference type="EMBL" id="CP061038">
    <property type="protein sequence ID" value="QNQ10786.1"/>
    <property type="molecule type" value="Genomic_DNA"/>
</dbReference>
<gene>
    <name evidence="4" type="ORF">H3Z74_06255</name>
</gene>
<dbReference type="Pfam" id="PF22622">
    <property type="entry name" value="MFE-2_hydrat-2_N"/>
    <property type="match status" value="1"/>
</dbReference>
<keyword evidence="5" id="KW-1185">Reference proteome</keyword>
<dbReference type="PANTHER" id="PTHR13078">
    <property type="entry name" value="PEROXISOMAL MULTIFUNCTIONAL ENZYME TYPE 2-RELATED"/>
    <property type="match status" value="1"/>
</dbReference>
<name>A0A7H0LM83_9SPHN</name>
<organism evidence="4 5">
    <name type="scientific">Sphingomonas alpina</name>
    <dbReference type="NCBI Taxonomy" id="653931"/>
    <lineage>
        <taxon>Bacteria</taxon>
        <taxon>Pseudomonadati</taxon>
        <taxon>Pseudomonadota</taxon>
        <taxon>Alphaproteobacteria</taxon>
        <taxon>Sphingomonadales</taxon>
        <taxon>Sphingomonadaceae</taxon>
        <taxon>Sphingomonas</taxon>
    </lineage>
</organism>
<dbReference type="SUPFAM" id="SSF54637">
    <property type="entry name" value="Thioesterase/thiol ester dehydrase-isomerase"/>
    <property type="match status" value="2"/>
</dbReference>
<dbReference type="GO" id="GO:0044594">
    <property type="term" value="F:17-beta-hydroxysteroid dehydrogenase (NAD+) activity"/>
    <property type="evidence" value="ECO:0007669"/>
    <property type="project" value="TreeGrafter"/>
</dbReference>
<dbReference type="AlphaFoldDB" id="A0A7H0LM83"/>
<evidence type="ECO:0000256" key="1">
    <source>
        <dbReference type="SAM" id="MobiDB-lite"/>
    </source>
</evidence>